<evidence type="ECO:0000313" key="1">
    <source>
        <dbReference type="EMBL" id="CAB4556644.1"/>
    </source>
</evidence>
<reference evidence="2" key="1">
    <citation type="submission" date="2020-05" db="EMBL/GenBank/DDBJ databases">
        <authorList>
            <person name="Chiriac C."/>
            <person name="Salcher M."/>
            <person name="Ghai R."/>
            <person name="Kavagutti S V."/>
        </authorList>
    </citation>
    <scope>NUCLEOTIDE SEQUENCE</scope>
</reference>
<proteinExistence type="inferred from homology"/>
<dbReference type="PANTHER" id="PTHR34039:SF1">
    <property type="entry name" value="UPF0102 PROTEIN YRAN"/>
    <property type="match status" value="1"/>
</dbReference>
<protein>
    <submittedName>
        <fullName evidence="2">Unannotated protein</fullName>
    </submittedName>
</protein>
<dbReference type="Pfam" id="PF02021">
    <property type="entry name" value="UPF0102"/>
    <property type="match status" value="1"/>
</dbReference>
<dbReference type="InterPro" id="IPR011335">
    <property type="entry name" value="Restrct_endonuc-II-like"/>
</dbReference>
<organism evidence="2">
    <name type="scientific">freshwater metagenome</name>
    <dbReference type="NCBI Taxonomy" id="449393"/>
    <lineage>
        <taxon>unclassified sequences</taxon>
        <taxon>metagenomes</taxon>
        <taxon>ecological metagenomes</taxon>
    </lineage>
</organism>
<dbReference type="InterPro" id="IPR011856">
    <property type="entry name" value="tRNA_endonuc-like_dom_sf"/>
</dbReference>
<dbReference type="EMBL" id="CAEZTQ010000046">
    <property type="protein sequence ID" value="CAB4569214.1"/>
    <property type="molecule type" value="Genomic_DNA"/>
</dbReference>
<evidence type="ECO:0000313" key="2">
    <source>
        <dbReference type="EMBL" id="CAB4569214.1"/>
    </source>
</evidence>
<dbReference type="GO" id="GO:0003676">
    <property type="term" value="F:nucleic acid binding"/>
    <property type="evidence" value="ECO:0007669"/>
    <property type="project" value="InterPro"/>
</dbReference>
<dbReference type="EMBL" id="CAEZTC010000049">
    <property type="protein sequence ID" value="CAB4556644.1"/>
    <property type="molecule type" value="Genomic_DNA"/>
</dbReference>
<dbReference type="AlphaFoldDB" id="A0A6J6E1G4"/>
<gene>
    <name evidence="1" type="ORF">UFOPK1572_00534</name>
    <name evidence="2" type="ORF">UFOPK1704_00340</name>
</gene>
<dbReference type="SUPFAM" id="SSF52980">
    <property type="entry name" value="Restriction endonuclease-like"/>
    <property type="match status" value="1"/>
</dbReference>
<name>A0A6J6E1G4_9ZZZZ</name>
<dbReference type="HAMAP" id="MF_00048">
    <property type="entry name" value="UPF0102"/>
    <property type="match status" value="1"/>
</dbReference>
<dbReference type="Gene3D" id="3.40.1350.10">
    <property type="match status" value="1"/>
</dbReference>
<accession>A0A6J6E1G4</accession>
<dbReference type="InterPro" id="IPR003509">
    <property type="entry name" value="UPF0102_YraN-like"/>
</dbReference>
<dbReference type="PANTHER" id="PTHR34039">
    <property type="entry name" value="UPF0102 PROTEIN YRAN"/>
    <property type="match status" value="1"/>
</dbReference>
<sequence>MRLGRARWAEERAAQWYVQQGFVVLAKNWTMRGGELDVVVRRDSLVVICEVKARANNDFGSALEAMTEEKIRRVRRAGFQFMRTLEEPGLTVRFDVATVTGVQLEMFHDAF</sequence>